<feature type="transmembrane region" description="Helical" evidence="1">
    <location>
        <begin position="21"/>
        <end position="44"/>
    </location>
</feature>
<feature type="transmembrane region" description="Helical" evidence="1">
    <location>
        <begin position="367"/>
        <end position="393"/>
    </location>
</feature>
<evidence type="ECO:0000256" key="1">
    <source>
        <dbReference type="SAM" id="Phobius"/>
    </source>
</evidence>
<comment type="caution">
    <text evidence="2">The sequence shown here is derived from an EMBL/GenBank/DDBJ whole genome shotgun (WGS) entry which is preliminary data.</text>
</comment>
<feature type="transmembrane region" description="Helical" evidence="1">
    <location>
        <begin position="247"/>
        <end position="267"/>
    </location>
</feature>
<feature type="transmembrane region" description="Helical" evidence="1">
    <location>
        <begin position="221"/>
        <end position="241"/>
    </location>
</feature>
<evidence type="ECO:0000313" key="2">
    <source>
        <dbReference type="EMBL" id="MFC7333124.1"/>
    </source>
</evidence>
<dbReference type="RefSeq" id="WP_377357993.1">
    <property type="nucleotide sequence ID" value="NZ_JBHTCM010000009.1"/>
</dbReference>
<keyword evidence="1" id="KW-1133">Transmembrane helix</keyword>
<protein>
    <submittedName>
        <fullName evidence="2">NnrS family protein</fullName>
    </submittedName>
</protein>
<dbReference type="InterPro" id="IPR010266">
    <property type="entry name" value="NnrS"/>
</dbReference>
<feature type="transmembrane region" description="Helical" evidence="1">
    <location>
        <begin position="64"/>
        <end position="83"/>
    </location>
</feature>
<feature type="transmembrane region" description="Helical" evidence="1">
    <location>
        <begin position="182"/>
        <end position="200"/>
    </location>
</feature>
<evidence type="ECO:0000313" key="3">
    <source>
        <dbReference type="Proteomes" id="UP001596456"/>
    </source>
</evidence>
<name>A0ABW2KVT5_9PROT</name>
<sequence length="400" mass="41482">MPSAAETLPLPGRRGVALFAAGFRPFFLGAGLYAVASVATWLAVMAGAVPWMPADPVAWHRHEMLYGFVAAAIAGFLLTAVPNWTGARGYGGPPLAALAALWLAGRLAMSPFLPVPPLAAALIDTAFLPALAALVLPSIVRAGNRRNYVFIGMLALLTLGSALFHAERLGLLAGGGEAGKRLALGIVLLMVALIGGRIVPSFTSSALKREGRGVEIVQRPWLDRAALGLLVLLIPVGLLAPDSRLEGAVAAAAAGAHALRLAGWHGLRTLDQPILWVLHLGYAWVPAGLLLQAAWLLGGLEIGAAWAHAVTIGAFSTMILAVMSRASLGHTGRALVVARPVTAAYLLITLAALARLAAPLLPDPQTAFALSGLCWTAAFVLYCIVYAPILLLARADGRPG</sequence>
<keyword evidence="1" id="KW-0472">Membrane</keyword>
<dbReference type="Proteomes" id="UP001596456">
    <property type="component" value="Unassembled WGS sequence"/>
</dbReference>
<accession>A0ABW2KVT5</accession>
<reference evidence="3" key="1">
    <citation type="journal article" date="2019" name="Int. J. Syst. Evol. Microbiol.">
        <title>The Global Catalogue of Microorganisms (GCM) 10K type strain sequencing project: providing services to taxonomists for standard genome sequencing and annotation.</title>
        <authorList>
            <consortium name="The Broad Institute Genomics Platform"/>
            <consortium name="The Broad Institute Genome Sequencing Center for Infectious Disease"/>
            <person name="Wu L."/>
            <person name="Ma J."/>
        </authorList>
    </citation>
    <scope>NUCLEOTIDE SEQUENCE [LARGE SCALE GENOMIC DNA]</scope>
    <source>
        <strain evidence="3">CGMCC 1.16275</strain>
    </source>
</reference>
<feature type="transmembrane region" description="Helical" evidence="1">
    <location>
        <begin position="118"/>
        <end position="136"/>
    </location>
</feature>
<feature type="transmembrane region" description="Helical" evidence="1">
    <location>
        <begin position="274"/>
        <end position="297"/>
    </location>
</feature>
<feature type="transmembrane region" description="Helical" evidence="1">
    <location>
        <begin position="303"/>
        <end position="322"/>
    </location>
</feature>
<organism evidence="2 3">
    <name type="scientific">Rhodocista pekingensis</name>
    <dbReference type="NCBI Taxonomy" id="201185"/>
    <lineage>
        <taxon>Bacteria</taxon>
        <taxon>Pseudomonadati</taxon>
        <taxon>Pseudomonadota</taxon>
        <taxon>Alphaproteobacteria</taxon>
        <taxon>Rhodospirillales</taxon>
        <taxon>Azospirillaceae</taxon>
        <taxon>Rhodocista</taxon>
    </lineage>
</organism>
<proteinExistence type="predicted"/>
<gene>
    <name evidence="2" type="ORF">ACFQPS_08110</name>
</gene>
<keyword evidence="1" id="KW-0812">Transmembrane</keyword>
<dbReference type="Pfam" id="PF05940">
    <property type="entry name" value="NnrS"/>
    <property type="match status" value="1"/>
</dbReference>
<feature type="transmembrane region" description="Helical" evidence="1">
    <location>
        <begin position="343"/>
        <end position="361"/>
    </location>
</feature>
<keyword evidence="3" id="KW-1185">Reference proteome</keyword>
<feature type="transmembrane region" description="Helical" evidence="1">
    <location>
        <begin position="148"/>
        <end position="166"/>
    </location>
</feature>
<dbReference type="EMBL" id="JBHTCM010000009">
    <property type="protein sequence ID" value="MFC7333124.1"/>
    <property type="molecule type" value="Genomic_DNA"/>
</dbReference>